<accession>A0A1B1DWY5</accession>
<keyword evidence="3" id="KW-1185">Reference proteome</keyword>
<dbReference type="Proteomes" id="UP000092716">
    <property type="component" value="Chromosome 7"/>
</dbReference>
<evidence type="ECO:0000259" key="1">
    <source>
        <dbReference type="Pfam" id="PF12887"/>
    </source>
</evidence>
<sequence>MRELWKNIEQHINHFLGGMTKEDMNSKLFGEAGCNDVQIGDRKMTATEKQWCVFLLQNLWKMKELAKTGKDKEILDAKMKFYIRCSIMNVWFYIYKTINCDAHAIITHASTTMYEMYKAMNGEKECYKCNYGELESMHVNGHNVLDHIFDKIKKGGKPIGFRNKLAWARECKEGKVRKKEQEWFDRGGNVKGGGTGSVEVEDIISTMQKDIEKKEPPKEKKFSTRQYEYFLQLMLKWLQQKKKLGDDVTIRILGI</sequence>
<dbReference type="RefSeq" id="XP_019913959.1">
    <property type="nucleotide sequence ID" value="XM_020058729.1"/>
</dbReference>
<dbReference type="InterPro" id="IPR024290">
    <property type="entry name" value="SICA_extracell_a"/>
</dbReference>
<organism evidence="2 3">
    <name type="scientific">Plasmodium coatneyi</name>
    <dbReference type="NCBI Taxonomy" id="208452"/>
    <lineage>
        <taxon>Eukaryota</taxon>
        <taxon>Sar</taxon>
        <taxon>Alveolata</taxon>
        <taxon>Apicomplexa</taxon>
        <taxon>Aconoidasida</taxon>
        <taxon>Haemosporida</taxon>
        <taxon>Plasmodiidae</taxon>
        <taxon>Plasmodium</taxon>
    </lineage>
</organism>
<gene>
    <name evidence="2" type="ORF">PCOAH_00019200</name>
</gene>
<protein>
    <submittedName>
        <fullName evidence="2">SICA antigen</fullName>
    </submittedName>
</protein>
<reference evidence="3" key="1">
    <citation type="submission" date="2016-06" db="EMBL/GenBank/DDBJ databases">
        <title>First high quality genome sequence of Plasmodium coatneyi using continuous long reads from single molecule, real-time sequencing.</title>
        <authorList>
            <person name="Chien J.-T."/>
            <person name="Pakala S.B."/>
            <person name="Geraldo J.A."/>
            <person name="Lapp S.A."/>
            <person name="Barnwell J.W."/>
            <person name="Kissinger J.C."/>
            <person name="Galinski M.R."/>
            <person name="Humphrey J.C."/>
        </authorList>
    </citation>
    <scope>NUCLEOTIDE SEQUENCE [LARGE SCALE GENOMIC DNA]</scope>
    <source>
        <strain evidence="3">Hackeri</strain>
    </source>
</reference>
<dbReference type="AlphaFoldDB" id="A0A1B1DWY5"/>
<dbReference type="VEuPathDB" id="PlasmoDB:PCOAH_00019200"/>
<evidence type="ECO:0000313" key="2">
    <source>
        <dbReference type="EMBL" id="ANQ07264.1"/>
    </source>
</evidence>
<dbReference type="Pfam" id="PF12887">
    <property type="entry name" value="SICA_alpha"/>
    <property type="match status" value="1"/>
</dbReference>
<feature type="domain" description="Schizont-infected cell agglutination extracellular alpha" evidence="1">
    <location>
        <begin position="3"/>
        <end position="150"/>
    </location>
</feature>
<proteinExistence type="predicted"/>
<name>A0A1B1DWY5_9APIC</name>
<dbReference type="GeneID" id="30908646"/>
<dbReference type="EMBL" id="CP016245">
    <property type="protein sequence ID" value="ANQ07264.1"/>
    <property type="molecule type" value="Genomic_DNA"/>
</dbReference>
<dbReference type="KEGG" id="pcot:PCOAH_00019200"/>
<evidence type="ECO:0000313" key="3">
    <source>
        <dbReference type="Proteomes" id="UP000092716"/>
    </source>
</evidence>